<reference evidence="11 12" key="1">
    <citation type="journal article" date="2019" name="Fungal Biol. Biotechnol.">
        <title>Draft genome sequence of fastidious pathogen Ceratobasidium theobromae, which causes vascular-streak dieback in Theobroma cacao.</title>
        <authorList>
            <person name="Ali S.S."/>
            <person name="Asman A."/>
            <person name="Shao J."/>
            <person name="Firmansyah A.P."/>
            <person name="Susilo A.W."/>
            <person name="Rosmana A."/>
            <person name="McMahon P."/>
            <person name="Junaid M."/>
            <person name="Guest D."/>
            <person name="Kheng T.Y."/>
            <person name="Meinhardt L.W."/>
            <person name="Bailey B.A."/>
        </authorList>
    </citation>
    <scope>NUCLEOTIDE SEQUENCE [LARGE SCALE GENOMIC DNA]</scope>
    <source>
        <strain evidence="11 12">CT2</strain>
    </source>
</reference>
<dbReference type="InterPro" id="IPR044248">
    <property type="entry name" value="DPH3/4-like"/>
</dbReference>
<evidence type="ECO:0000259" key="10">
    <source>
        <dbReference type="PROSITE" id="PS51074"/>
    </source>
</evidence>
<dbReference type="OrthoDB" id="445556at2759"/>
<dbReference type="SUPFAM" id="SSF46565">
    <property type="entry name" value="Chaperone J-domain"/>
    <property type="match status" value="1"/>
</dbReference>
<accession>A0A5N5QSM4</accession>
<evidence type="ECO:0000259" key="9">
    <source>
        <dbReference type="PROSITE" id="PS50076"/>
    </source>
</evidence>
<dbReference type="GO" id="GO:0017183">
    <property type="term" value="P:protein histidyl modification to diphthamide"/>
    <property type="evidence" value="ECO:0007669"/>
    <property type="project" value="UniProtKB-UniPathway"/>
</dbReference>
<comment type="caution">
    <text evidence="11">The sequence shown here is derived from an EMBL/GenBank/DDBJ whole genome shotgun (WGS) entry which is preliminary data.</text>
</comment>
<name>A0A5N5QSM4_9AGAM</name>
<dbReference type="GO" id="GO:0005634">
    <property type="term" value="C:nucleus"/>
    <property type="evidence" value="ECO:0007669"/>
    <property type="project" value="UniProtKB-SubCell"/>
</dbReference>
<dbReference type="PANTHER" id="PTHR21454:SF49">
    <property type="entry name" value="RE24848P"/>
    <property type="match status" value="1"/>
</dbReference>
<dbReference type="Gene3D" id="1.10.287.110">
    <property type="entry name" value="DnaJ domain"/>
    <property type="match status" value="1"/>
</dbReference>
<proteinExistence type="inferred from homology"/>
<comment type="subcellular location">
    <subcellularLocation>
        <location evidence="3">Cytoplasm</location>
    </subcellularLocation>
    <subcellularLocation>
        <location evidence="2">Nucleus</location>
    </subcellularLocation>
</comment>
<sequence>MDSANYYTILGVAKAAGSPEIRQCYRAALLKVHPDKSQVLHEWNSAAIAISQIQEAYRTLSDPVLREKYDQLLKEGKGIVKMTQVDQRPANEVSLDDFEEIEANGSGVAAQWIYPCRCGNLFTITEDELEKEVHYIGCAGCSEVLWVGYEAVDGISTDGDNKACNK</sequence>
<organism evidence="11 12">
    <name type="scientific">Ceratobasidium theobromae</name>
    <dbReference type="NCBI Taxonomy" id="1582974"/>
    <lineage>
        <taxon>Eukaryota</taxon>
        <taxon>Fungi</taxon>
        <taxon>Dikarya</taxon>
        <taxon>Basidiomycota</taxon>
        <taxon>Agaricomycotina</taxon>
        <taxon>Agaricomycetes</taxon>
        <taxon>Cantharellales</taxon>
        <taxon>Ceratobasidiaceae</taxon>
        <taxon>Ceratobasidium</taxon>
    </lineage>
</organism>
<gene>
    <name evidence="11" type="ORF">CTheo_2056</name>
</gene>
<evidence type="ECO:0000256" key="8">
    <source>
        <dbReference type="ARBA" id="ARBA00023242"/>
    </source>
</evidence>
<evidence type="ECO:0000313" key="12">
    <source>
        <dbReference type="Proteomes" id="UP000383932"/>
    </source>
</evidence>
<dbReference type="PROSITE" id="PS51074">
    <property type="entry name" value="DPH_MB"/>
    <property type="match status" value="1"/>
</dbReference>
<evidence type="ECO:0000256" key="7">
    <source>
        <dbReference type="ARBA" id="ARBA00023004"/>
    </source>
</evidence>
<comment type="similarity">
    <text evidence="4">Belongs to the DPH4 family.</text>
</comment>
<dbReference type="EMBL" id="SSOP01000019">
    <property type="protein sequence ID" value="KAB5594573.1"/>
    <property type="molecule type" value="Genomic_DNA"/>
</dbReference>
<keyword evidence="12" id="KW-1185">Reference proteome</keyword>
<evidence type="ECO:0000256" key="3">
    <source>
        <dbReference type="ARBA" id="ARBA00004496"/>
    </source>
</evidence>
<dbReference type="InterPro" id="IPR001623">
    <property type="entry name" value="DnaJ_domain"/>
</dbReference>
<dbReference type="GO" id="GO:0046872">
    <property type="term" value="F:metal ion binding"/>
    <property type="evidence" value="ECO:0007669"/>
    <property type="project" value="UniProtKB-KW"/>
</dbReference>
<dbReference type="InterPro" id="IPR007872">
    <property type="entry name" value="DPH_MB_dom"/>
</dbReference>
<dbReference type="InterPro" id="IPR036671">
    <property type="entry name" value="DPH_MB_sf"/>
</dbReference>
<feature type="domain" description="DPH-type MB" evidence="10">
    <location>
        <begin position="89"/>
        <end position="150"/>
    </location>
</feature>
<evidence type="ECO:0000256" key="2">
    <source>
        <dbReference type="ARBA" id="ARBA00004123"/>
    </source>
</evidence>
<keyword evidence="7" id="KW-0408">Iron</keyword>
<dbReference type="AlphaFoldDB" id="A0A5N5QSM4"/>
<dbReference type="PROSITE" id="PS50076">
    <property type="entry name" value="DNAJ_2"/>
    <property type="match status" value="1"/>
</dbReference>
<dbReference type="CDD" id="cd06257">
    <property type="entry name" value="DnaJ"/>
    <property type="match status" value="1"/>
</dbReference>
<comment type="function">
    <text evidence="1">Required for the first step of diphthamide biosynthesis, the transfer of 3-amino-3-carboxypropyl from S-adenosyl-L-methionine to a histidine residue. Diphthamide is a post-translational modification of histidine which occurs in elongation factor 2.</text>
</comment>
<dbReference type="SUPFAM" id="SSF144217">
    <property type="entry name" value="CSL zinc finger"/>
    <property type="match status" value="1"/>
</dbReference>
<evidence type="ECO:0000256" key="4">
    <source>
        <dbReference type="ARBA" id="ARBA00006169"/>
    </source>
</evidence>
<dbReference type="Proteomes" id="UP000383932">
    <property type="component" value="Unassembled WGS sequence"/>
</dbReference>
<evidence type="ECO:0000256" key="1">
    <source>
        <dbReference type="ARBA" id="ARBA00003474"/>
    </source>
</evidence>
<dbReference type="PANTHER" id="PTHR21454">
    <property type="entry name" value="DPH3 HOMOLOG-RELATED"/>
    <property type="match status" value="1"/>
</dbReference>
<dbReference type="Pfam" id="PF00226">
    <property type="entry name" value="DnaJ"/>
    <property type="match status" value="1"/>
</dbReference>
<dbReference type="InterPro" id="IPR036869">
    <property type="entry name" value="J_dom_sf"/>
</dbReference>
<dbReference type="PRINTS" id="PR00625">
    <property type="entry name" value="JDOMAIN"/>
</dbReference>
<evidence type="ECO:0000256" key="6">
    <source>
        <dbReference type="ARBA" id="ARBA00022723"/>
    </source>
</evidence>
<evidence type="ECO:0000313" key="11">
    <source>
        <dbReference type="EMBL" id="KAB5594573.1"/>
    </source>
</evidence>
<dbReference type="Gene3D" id="3.10.660.10">
    <property type="entry name" value="DPH Zinc finger"/>
    <property type="match status" value="1"/>
</dbReference>
<protein>
    <recommendedName>
        <fullName evidence="5">Diphthamide biosynthesis protein 4</fullName>
    </recommendedName>
</protein>
<keyword evidence="8" id="KW-0539">Nucleus</keyword>
<dbReference type="SMART" id="SM00271">
    <property type="entry name" value="DnaJ"/>
    <property type="match status" value="1"/>
</dbReference>
<dbReference type="UniPathway" id="UPA00559"/>
<feature type="domain" description="J" evidence="9">
    <location>
        <begin position="5"/>
        <end position="73"/>
    </location>
</feature>
<keyword evidence="6" id="KW-0479">Metal-binding</keyword>
<evidence type="ECO:0000256" key="5">
    <source>
        <dbReference type="ARBA" id="ARBA00021797"/>
    </source>
</evidence>
<dbReference type="Pfam" id="PF05207">
    <property type="entry name" value="Zn_ribbon_CSL"/>
    <property type="match status" value="1"/>
</dbReference>
<dbReference type="GO" id="GO:0005737">
    <property type="term" value="C:cytoplasm"/>
    <property type="evidence" value="ECO:0007669"/>
    <property type="project" value="UniProtKB-SubCell"/>
</dbReference>